<dbReference type="Proteomes" id="UP000233332">
    <property type="component" value="Unassembled WGS sequence"/>
</dbReference>
<dbReference type="RefSeq" id="WP_101301348.1">
    <property type="nucleotide sequence ID" value="NZ_NXGX01000003.1"/>
</dbReference>
<feature type="domain" description="Amidohydrolase-related" evidence="7">
    <location>
        <begin position="73"/>
        <end position="357"/>
    </location>
</feature>
<dbReference type="InterPro" id="IPR006679">
    <property type="entry name" value="Adenine_deam"/>
</dbReference>
<comment type="cofactor">
    <cofactor evidence="6">
        <name>Mn(2+)</name>
        <dbReference type="ChEBI" id="CHEBI:29035"/>
    </cofactor>
</comment>
<keyword evidence="10" id="KW-1185">Reference proteome</keyword>
<dbReference type="SUPFAM" id="SSF51338">
    <property type="entry name" value="Composite domain of metallo-dependent hydrolases"/>
    <property type="match status" value="1"/>
</dbReference>
<evidence type="ECO:0000256" key="4">
    <source>
        <dbReference type="ARBA" id="ARBA00023211"/>
    </source>
</evidence>
<dbReference type="GO" id="GO:0000034">
    <property type="term" value="F:adenine deaminase activity"/>
    <property type="evidence" value="ECO:0007669"/>
    <property type="project" value="UniProtKB-UniRule"/>
</dbReference>
<comment type="caution">
    <text evidence="9">The sequence shown here is derived from an EMBL/GenBank/DDBJ whole genome shotgun (WGS) entry which is preliminary data.</text>
</comment>
<evidence type="ECO:0000259" key="7">
    <source>
        <dbReference type="Pfam" id="PF01979"/>
    </source>
</evidence>
<reference evidence="9 10" key="1">
    <citation type="submission" date="2017-09" db="EMBL/GenBank/DDBJ databases">
        <title>Biodiversity and function of Thalassospira species in the particle-attached aromatic-hydrocarbon-degrading consortia from the surface seawater of the China South Sea.</title>
        <authorList>
            <person name="Dong C."/>
            <person name="Lai Q."/>
            <person name="Shao Z."/>
        </authorList>
    </citation>
    <scope>NUCLEOTIDE SEQUENCE [LARGE SCALE GENOMIC DNA]</scope>
    <source>
        <strain evidence="9 10">139Z-12</strain>
    </source>
</reference>
<dbReference type="Gene3D" id="3.20.20.140">
    <property type="entry name" value="Metal-dependent hydrolases"/>
    <property type="match status" value="1"/>
</dbReference>
<evidence type="ECO:0000259" key="8">
    <source>
        <dbReference type="Pfam" id="PF13382"/>
    </source>
</evidence>
<dbReference type="InterPro" id="IPR032466">
    <property type="entry name" value="Metal_Hydrolase"/>
</dbReference>
<dbReference type="Pfam" id="PF13382">
    <property type="entry name" value="Adenine_deam_C"/>
    <property type="match status" value="1"/>
</dbReference>
<dbReference type="PANTHER" id="PTHR11113">
    <property type="entry name" value="N-ACETYLGLUCOSAMINE-6-PHOSPHATE DEACETYLASE"/>
    <property type="match status" value="1"/>
</dbReference>
<dbReference type="HAMAP" id="MF_01518">
    <property type="entry name" value="Adenine_deamin"/>
    <property type="match status" value="1"/>
</dbReference>
<keyword evidence="3 6" id="KW-0378">Hydrolase</keyword>
<dbReference type="InterPro" id="IPR011059">
    <property type="entry name" value="Metal-dep_hydrolase_composite"/>
</dbReference>
<gene>
    <name evidence="6 9" type="primary">ade</name>
    <name evidence="9" type="ORF">COO92_08475</name>
</gene>
<dbReference type="CDD" id="cd01295">
    <property type="entry name" value="AdeC"/>
    <property type="match status" value="1"/>
</dbReference>
<evidence type="ECO:0000313" key="9">
    <source>
        <dbReference type="EMBL" id="PKR58870.1"/>
    </source>
</evidence>
<accession>A0A2N3L839</accession>
<dbReference type="SUPFAM" id="SSF51556">
    <property type="entry name" value="Metallo-dependent hydrolases"/>
    <property type="match status" value="1"/>
</dbReference>
<keyword evidence="4 6" id="KW-0464">Manganese</keyword>
<dbReference type="AlphaFoldDB" id="A0A2N3L839"/>
<evidence type="ECO:0000256" key="6">
    <source>
        <dbReference type="HAMAP-Rule" id="MF_01518"/>
    </source>
</evidence>
<dbReference type="NCBIfam" id="TIGR01178">
    <property type="entry name" value="ade"/>
    <property type="match status" value="1"/>
</dbReference>
<dbReference type="GO" id="GO:0006146">
    <property type="term" value="P:adenine catabolic process"/>
    <property type="evidence" value="ECO:0007669"/>
    <property type="project" value="InterPro"/>
</dbReference>
<evidence type="ECO:0000313" key="10">
    <source>
        <dbReference type="Proteomes" id="UP000233332"/>
    </source>
</evidence>
<dbReference type="Gene3D" id="2.30.40.10">
    <property type="entry name" value="Urease, subunit C, domain 1"/>
    <property type="match status" value="1"/>
</dbReference>
<feature type="domain" description="Adenine deaminase C-terminal" evidence="8">
    <location>
        <begin position="407"/>
        <end position="573"/>
    </location>
</feature>
<comment type="similarity">
    <text evidence="1 6">Belongs to the metallo-dependent hydrolases superfamily. Adenine deaminase family.</text>
</comment>
<sequence length="576" mass="61618">MSSTDLTQSHLGKCILAGQGKIKADLVLRNIGLLDVITGNVTVTDIAILGDRIVGTHDSYAGETEIDCTGKFAVPGFIDTHLHIESSLVTPLEFDRCVLPHGVTTVLCDPHEIANVLGADGIKYFLECAEQSVMDIRVNLSSCVPATAFETAGARLEIEDLLPFRDHEKVVGLAEMMNYPGVLNLDPGIMAKLEAFQDGHIDGHAPLVRGLDLNGYMAAGIRTDHEATSADEAREKLAKGMAILIREGSVSKDLEALAEILDENSSSFVALCTDDRNPLDIGEEGHLDSLVRRLIGHLKARNCPIHHAYRAASHSAARIFGLRDRGLIGPGWRADIAILDDLDTCDVSAVIAAGRRVTNDLFAKRKTIDPVGLSSMKATPVDAAAFACDPKPGQNQTPVIKVKPGLILTFRDEATLEIGENGLKPDLDNDVIKVAVVERHGINGNIGRSFVRGFGLKRGAIASSVGHDSHNITVVGANDADMAAAVNRLIEMGGGFAVADNGKVTAELPLPVAGLMSLEPFEVVEKDLITLRAAAKDLGCVLPEPFLQVAFLALPVIPHLKMTDRGLFDVDKFDFV</sequence>
<dbReference type="Pfam" id="PF01979">
    <property type="entry name" value="Amidohydro_1"/>
    <property type="match status" value="1"/>
</dbReference>
<organism evidence="9 10">
    <name type="scientific">Thalassospira lohafexi</name>
    <dbReference type="NCBI Taxonomy" id="744227"/>
    <lineage>
        <taxon>Bacteria</taxon>
        <taxon>Pseudomonadati</taxon>
        <taxon>Pseudomonadota</taxon>
        <taxon>Alphaproteobacteria</taxon>
        <taxon>Rhodospirillales</taxon>
        <taxon>Thalassospiraceae</taxon>
        <taxon>Thalassospira</taxon>
    </lineage>
</organism>
<evidence type="ECO:0000256" key="2">
    <source>
        <dbReference type="ARBA" id="ARBA00012782"/>
    </source>
</evidence>
<evidence type="ECO:0000256" key="5">
    <source>
        <dbReference type="ARBA" id="ARBA00047720"/>
    </source>
</evidence>
<dbReference type="EMBL" id="NXGX01000003">
    <property type="protein sequence ID" value="PKR58870.1"/>
    <property type="molecule type" value="Genomic_DNA"/>
</dbReference>
<proteinExistence type="inferred from homology"/>
<protein>
    <recommendedName>
        <fullName evidence="2 6">Adenine deaminase</fullName>
        <shortName evidence="6">Adenase</shortName>
        <shortName evidence="6">Adenine aminase</shortName>
        <ecNumber evidence="2 6">3.5.4.2</ecNumber>
    </recommendedName>
</protein>
<comment type="catalytic activity">
    <reaction evidence="5 6">
        <text>adenine + H2O + H(+) = hypoxanthine + NH4(+)</text>
        <dbReference type="Rhea" id="RHEA:23688"/>
        <dbReference type="ChEBI" id="CHEBI:15377"/>
        <dbReference type="ChEBI" id="CHEBI:15378"/>
        <dbReference type="ChEBI" id="CHEBI:16708"/>
        <dbReference type="ChEBI" id="CHEBI:17368"/>
        <dbReference type="ChEBI" id="CHEBI:28938"/>
        <dbReference type="EC" id="3.5.4.2"/>
    </reaction>
</comment>
<evidence type="ECO:0000256" key="3">
    <source>
        <dbReference type="ARBA" id="ARBA00022801"/>
    </source>
</evidence>
<dbReference type="EC" id="3.5.4.2" evidence="2 6"/>
<evidence type="ECO:0000256" key="1">
    <source>
        <dbReference type="ARBA" id="ARBA00006773"/>
    </source>
</evidence>
<dbReference type="InterPro" id="IPR006680">
    <property type="entry name" value="Amidohydro-rel"/>
</dbReference>
<dbReference type="InterPro" id="IPR026912">
    <property type="entry name" value="Adenine_deam_C"/>
</dbReference>
<name>A0A2N3L839_9PROT</name>
<dbReference type="PANTHER" id="PTHR11113:SF2">
    <property type="entry name" value="ADENINE DEAMINASE"/>
    <property type="match status" value="1"/>
</dbReference>